<protein>
    <recommendedName>
        <fullName evidence="14">Peptidase family M13</fullName>
    </recommendedName>
</protein>
<comment type="similarity">
    <text evidence="2">Belongs to the peptidase M13 family.</text>
</comment>
<evidence type="ECO:0000313" key="12">
    <source>
        <dbReference type="EMBL" id="KFD63700.1"/>
    </source>
</evidence>
<evidence type="ECO:0000256" key="1">
    <source>
        <dbReference type="ARBA" id="ARBA00001947"/>
    </source>
</evidence>
<organism evidence="12">
    <name type="scientific">Trichuris suis</name>
    <name type="common">pig whipworm</name>
    <dbReference type="NCBI Taxonomy" id="68888"/>
    <lineage>
        <taxon>Eukaryota</taxon>
        <taxon>Metazoa</taxon>
        <taxon>Ecdysozoa</taxon>
        <taxon>Nematoda</taxon>
        <taxon>Enoplea</taxon>
        <taxon>Dorylaimia</taxon>
        <taxon>Trichinellida</taxon>
        <taxon>Trichuridae</taxon>
        <taxon>Trichuris</taxon>
    </lineage>
</organism>
<keyword evidence="8" id="KW-0472">Membrane</keyword>
<dbReference type="Pfam" id="PF01431">
    <property type="entry name" value="Peptidase_M13"/>
    <property type="match status" value="1"/>
</dbReference>
<gene>
    <name evidence="11" type="ORF">M513_06586</name>
    <name evidence="12" type="ORF">M514_06586</name>
</gene>
<dbReference type="Proteomes" id="UP000030764">
    <property type="component" value="Unassembled WGS sequence"/>
</dbReference>
<dbReference type="EMBL" id="KL367568">
    <property type="protein sequence ID" value="KFD63700.1"/>
    <property type="molecule type" value="Genomic_DNA"/>
</dbReference>
<dbReference type="PANTHER" id="PTHR11733:SF240">
    <property type="entry name" value="GH14155P-RELATED"/>
    <property type="match status" value="1"/>
</dbReference>
<dbReference type="PRINTS" id="PR00786">
    <property type="entry name" value="NEPRILYSIN"/>
</dbReference>
<dbReference type="Gene3D" id="1.10.1380.10">
    <property type="entry name" value="Neutral endopeptidase , domain2"/>
    <property type="match status" value="1"/>
</dbReference>
<dbReference type="GO" id="GO:0005886">
    <property type="term" value="C:plasma membrane"/>
    <property type="evidence" value="ECO:0007669"/>
    <property type="project" value="TreeGrafter"/>
</dbReference>
<evidence type="ECO:0000256" key="8">
    <source>
        <dbReference type="SAM" id="Phobius"/>
    </source>
</evidence>
<keyword evidence="5" id="KW-0378">Hydrolase</keyword>
<dbReference type="EMBL" id="KL363226">
    <property type="protein sequence ID" value="KFD52552.1"/>
    <property type="molecule type" value="Genomic_DNA"/>
</dbReference>
<keyword evidence="4" id="KW-0479">Metal-binding</keyword>
<evidence type="ECO:0000256" key="4">
    <source>
        <dbReference type="ARBA" id="ARBA00022723"/>
    </source>
</evidence>
<evidence type="ECO:0008006" key="14">
    <source>
        <dbReference type="Google" id="ProtNLM"/>
    </source>
</evidence>
<evidence type="ECO:0000313" key="11">
    <source>
        <dbReference type="EMBL" id="KFD52552.1"/>
    </source>
</evidence>
<evidence type="ECO:0000313" key="13">
    <source>
        <dbReference type="Proteomes" id="UP000030764"/>
    </source>
</evidence>
<evidence type="ECO:0000256" key="5">
    <source>
        <dbReference type="ARBA" id="ARBA00022801"/>
    </source>
</evidence>
<dbReference type="GO" id="GO:0004222">
    <property type="term" value="F:metalloendopeptidase activity"/>
    <property type="evidence" value="ECO:0007669"/>
    <property type="project" value="InterPro"/>
</dbReference>
<evidence type="ECO:0000256" key="6">
    <source>
        <dbReference type="ARBA" id="ARBA00022833"/>
    </source>
</evidence>
<dbReference type="SUPFAM" id="SSF55486">
    <property type="entry name" value="Metalloproteases ('zincins'), catalytic domain"/>
    <property type="match status" value="1"/>
</dbReference>
<dbReference type="GO" id="GO:0046872">
    <property type="term" value="F:metal ion binding"/>
    <property type="evidence" value="ECO:0007669"/>
    <property type="project" value="UniProtKB-KW"/>
</dbReference>
<feature type="domain" description="Peptidase M13 C-terminal" evidence="9">
    <location>
        <begin position="701"/>
        <end position="879"/>
    </location>
</feature>
<proteinExistence type="inferred from homology"/>
<evidence type="ECO:0000259" key="10">
    <source>
        <dbReference type="Pfam" id="PF05649"/>
    </source>
</evidence>
<dbReference type="Proteomes" id="UP000030758">
    <property type="component" value="Unassembled WGS sequence"/>
</dbReference>
<dbReference type="InterPro" id="IPR024079">
    <property type="entry name" value="MetalloPept_cat_dom_sf"/>
</dbReference>
<keyword evidence="7" id="KW-0482">Metalloprotease</keyword>
<dbReference type="InterPro" id="IPR042089">
    <property type="entry name" value="Peptidase_M13_dom_2"/>
</dbReference>
<keyword evidence="13" id="KW-1185">Reference proteome</keyword>
<dbReference type="InterPro" id="IPR008753">
    <property type="entry name" value="Peptidase_M13_N"/>
</dbReference>
<name>A0A085N2K4_9BILA</name>
<comment type="cofactor">
    <cofactor evidence="1">
        <name>Zn(2+)</name>
        <dbReference type="ChEBI" id="CHEBI:29105"/>
    </cofactor>
</comment>
<keyword evidence="6" id="KW-0862">Zinc</keyword>
<dbReference type="Gene3D" id="3.40.390.10">
    <property type="entry name" value="Collagenase (Catalytic Domain)"/>
    <property type="match status" value="1"/>
</dbReference>
<dbReference type="Pfam" id="PF05649">
    <property type="entry name" value="Peptidase_M13_N"/>
    <property type="match status" value="1"/>
</dbReference>
<dbReference type="PROSITE" id="PS51885">
    <property type="entry name" value="NEPRILYSIN"/>
    <property type="match status" value="1"/>
</dbReference>
<evidence type="ECO:0000259" key="9">
    <source>
        <dbReference type="Pfam" id="PF01431"/>
    </source>
</evidence>
<dbReference type="GO" id="GO:0016485">
    <property type="term" value="P:protein processing"/>
    <property type="evidence" value="ECO:0007669"/>
    <property type="project" value="TreeGrafter"/>
</dbReference>
<keyword evidence="8" id="KW-1133">Transmembrane helix</keyword>
<accession>A0A085N2K4</accession>
<dbReference type="PANTHER" id="PTHR11733">
    <property type="entry name" value="ZINC METALLOPROTEASE FAMILY M13 NEPRILYSIN-RELATED"/>
    <property type="match status" value="1"/>
</dbReference>
<keyword evidence="3" id="KW-0645">Protease</keyword>
<dbReference type="CDD" id="cd08662">
    <property type="entry name" value="M13"/>
    <property type="match status" value="1"/>
</dbReference>
<dbReference type="InterPro" id="IPR018497">
    <property type="entry name" value="Peptidase_M13_C"/>
</dbReference>
<feature type="domain" description="Peptidase M13 N-terminal" evidence="10">
    <location>
        <begin position="230"/>
        <end position="640"/>
    </location>
</feature>
<evidence type="ECO:0000256" key="2">
    <source>
        <dbReference type="ARBA" id="ARBA00007357"/>
    </source>
</evidence>
<dbReference type="AlphaFoldDB" id="A0A085N2K4"/>
<sequence length="997" mass="112920">MFLAQLFAEEIVPVSAQTSINEMYASLYGSIEMPSVQGGIAGANGQWQFARLFAYTGDSHFSRCDTMHTSWTADRRVSVDTNVAPIVQWTNARRTLVAEANHSSAEFASTVTGQVGSKASSLRMHNDLLDVLPSDVASHWAAEQRYKKRRKRKTFILLIWANIIAGAILAALIVISAYHGKGTSTDGNKPTNNGTSDRHVSEHCRKIMNTSGWKEVAINTMVNMDPTVEPCTDFFQYACEGWAKRHPLKPDQSSYTVYDDVASRLRQQIKLSIMAISRHTQVKALAKLKYAFGSCKDLELLDSLQGRPLWKLFEDVKNPIGSWPLLGHSITPGTNWTDVDVEYRIGYLKSVYGVDSVIFAYVRPDDSDSSRYALELSGSMLPLGIGMFKTGYYLNDTKYGWIMNAYTNMIEGTVNSLKRELSHHEPTNRSEIEELVNFERKLAAIITSVKDEVDYAWNMNTLKRNIPSFNWTSFFNAMLSSELSEYNSLPHDLILRVTPSFLAAVSDLLRNSSKVTVQNYLIWRLVRYSMPFMGKEYRNLLATFEGIMRGKRFDESEQRTETCVSFVNGRNHLPGLGYATGRAYVDYTFADEDRDNVEEVTELIRLAYKGIIEKVQWLDRKTRRRAAAKVDLMRRNVGFPRWIRNNDLLDKYYERLEFSDQESAFSLNLLTRSWSVKENFRLLLHATVRSDDFGGSPTATNAWYNPLLNSITLPAGEIQPPFYKADYPKAVIFGTLGSIIGHEMTHAFDRIGSLYDEYGNEVNWWSTESKSRFKNATECLVRDYAQYCFQELRTCINGRATLNENLADLGGLTVAHTAYKLWKSRHDGDEPGLPLLDISTDQLFFLSFASFWCGQTNDKTLRSQLQTATHSPGKYRGKQSATYCLNSIPTSHLSSRRGTNIQQDKCPCSDRCNGLSYRLVLDPDRDFQKLKVKLYRLGEKIHNCNSTWTPASAFPLGLEVVLISGTSSIGEFEALTTSLVKVPTLQFLISFTGKHRQ</sequence>
<reference evidence="12 13" key="1">
    <citation type="journal article" date="2014" name="Nat. Genet.">
        <title>Genome and transcriptome of the porcine whipworm Trichuris suis.</title>
        <authorList>
            <person name="Jex A.R."/>
            <person name="Nejsum P."/>
            <person name="Schwarz E.M."/>
            <person name="Hu L."/>
            <person name="Young N.D."/>
            <person name="Hall R.S."/>
            <person name="Korhonen P.K."/>
            <person name="Liao S."/>
            <person name="Thamsborg S."/>
            <person name="Xia J."/>
            <person name="Xu P."/>
            <person name="Wang S."/>
            <person name="Scheerlinck J.P."/>
            <person name="Hofmann A."/>
            <person name="Sternberg P.W."/>
            <person name="Wang J."/>
            <person name="Gasser R.B."/>
        </authorList>
    </citation>
    <scope>NUCLEOTIDE SEQUENCE [LARGE SCALE GENOMIC DNA]</scope>
    <source>
        <strain evidence="12">DCEP-RM93F</strain>
        <strain evidence="11">DCEP-RM93M</strain>
    </source>
</reference>
<dbReference type="InterPro" id="IPR000718">
    <property type="entry name" value="Peptidase_M13"/>
</dbReference>
<keyword evidence="8" id="KW-0812">Transmembrane</keyword>
<feature type="transmembrane region" description="Helical" evidence="8">
    <location>
        <begin position="155"/>
        <end position="178"/>
    </location>
</feature>
<evidence type="ECO:0000256" key="3">
    <source>
        <dbReference type="ARBA" id="ARBA00022670"/>
    </source>
</evidence>
<evidence type="ECO:0000256" key="7">
    <source>
        <dbReference type="ARBA" id="ARBA00023049"/>
    </source>
</evidence>